<feature type="region of interest" description="Disordered" evidence="1">
    <location>
        <begin position="1"/>
        <end position="45"/>
    </location>
</feature>
<dbReference type="Proteomes" id="UP000075903">
    <property type="component" value="Unassembled WGS sequence"/>
</dbReference>
<dbReference type="VEuPathDB" id="VectorBase:AMEM015470"/>
<protein>
    <submittedName>
        <fullName evidence="2">Uncharacterized protein</fullName>
    </submittedName>
</protein>
<dbReference type="AlphaFoldDB" id="A0A182VID0"/>
<feature type="compositionally biased region" description="Basic and acidic residues" evidence="1">
    <location>
        <begin position="29"/>
        <end position="45"/>
    </location>
</feature>
<accession>A0A182VID0</accession>
<dbReference type="EnsemblMetazoa" id="AMEM015470-RA">
    <property type="protein sequence ID" value="AMEM015470-PA"/>
    <property type="gene ID" value="AMEM015470"/>
</dbReference>
<reference evidence="2" key="1">
    <citation type="submission" date="2020-05" db="UniProtKB">
        <authorList>
            <consortium name="EnsemblMetazoa"/>
        </authorList>
    </citation>
    <scope>IDENTIFICATION</scope>
    <source>
        <strain evidence="2">MAF</strain>
    </source>
</reference>
<sequence length="73" mass="8250">MRRKQLYHGVSSSINIGSKRNRKRSGNFYHDERTDKGNGHREPHLTTRTAVVRCRQAQLTGSDHVGAAVAQSY</sequence>
<evidence type="ECO:0000313" key="2">
    <source>
        <dbReference type="EnsemblMetazoa" id="AMEM015470-PA"/>
    </source>
</evidence>
<evidence type="ECO:0000256" key="1">
    <source>
        <dbReference type="SAM" id="MobiDB-lite"/>
    </source>
</evidence>
<name>A0A182VID0_ANOME</name>
<keyword evidence="3" id="KW-1185">Reference proteome</keyword>
<proteinExistence type="predicted"/>
<evidence type="ECO:0000313" key="3">
    <source>
        <dbReference type="Proteomes" id="UP000075903"/>
    </source>
</evidence>
<organism evidence="2 3">
    <name type="scientific">Anopheles merus</name>
    <name type="common">Mosquito</name>
    <dbReference type="NCBI Taxonomy" id="30066"/>
    <lineage>
        <taxon>Eukaryota</taxon>
        <taxon>Metazoa</taxon>
        <taxon>Ecdysozoa</taxon>
        <taxon>Arthropoda</taxon>
        <taxon>Hexapoda</taxon>
        <taxon>Insecta</taxon>
        <taxon>Pterygota</taxon>
        <taxon>Neoptera</taxon>
        <taxon>Endopterygota</taxon>
        <taxon>Diptera</taxon>
        <taxon>Nematocera</taxon>
        <taxon>Culicoidea</taxon>
        <taxon>Culicidae</taxon>
        <taxon>Anophelinae</taxon>
        <taxon>Anopheles</taxon>
    </lineage>
</organism>